<proteinExistence type="predicted"/>
<sequence>MNTPTLVPAASIYDVTCAVMLSWNPFPSSSSFFSVHYLYI</sequence>
<evidence type="ECO:0000313" key="1">
    <source>
        <dbReference type="Araport" id="AT4G38401"/>
    </source>
</evidence>
<dbReference type="EMBL" id="CACRSJ010000109">
    <property type="protein sequence ID" value="VYS65294.1"/>
    <property type="molecule type" value="Genomic_DNA"/>
</dbReference>
<accession>A0A654FX55</accession>
<reference evidence="3 4" key="1">
    <citation type="submission" date="2019-11" db="EMBL/GenBank/DDBJ databases">
        <authorList>
            <person name="Jiao W.-B."/>
            <person name="Schneeberger K."/>
        </authorList>
    </citation>
    <scope>NUCLEOTIDE SEQUENCE [LARGE SCALE GENOMIC DNA]</scope>
    <source>
        <strain evidence="4">cv. An-1</strain>
        <strain evidence="5">cv. C24</strain>
    </source>
</reference>
<evidence type="ECO:0000313" key="5">
    <source>
        <dbReference type="Proteomes" id="UP000434276"/>
    </source>
</evidence>
<dbReference type="Araport" id="AT4G38401"/>
<dbReference type="RefSeq" id="NP_001119138.1">
    <property type="nucleotide sequence ID" value="NM_001125666.1"/>
</dbReference>
<dbReference type="AlphaFoldDB" id="A0A654FX55"/>
<dbReference type="GeneID" id="6240324"/>
<dbReference type="Proteomes" id="UP000426265">
    <property type="component" value="Unassembled WGS sequence"/>
</dbReference>
<evidence type="ECO:0000313" key="4">
    <source>
        <dbReference type="Proteomes" id="UP000426265"/>
    </source>
</evidence>
<organism evidence="3 4">
    <name type="scientific">Arabidopsis thaliana</name>
    <name type="common">Mouse-ear cress</name>
    <dbReference type="NCBI Taxonomy" id="3702"/>
    <lineage>
        <taxon>Eukaryota</taxon>
        <taxon>Viridiplantae</taxon>
        <taxon>Streptophyta</taxon>
        <taxon>Embryophyta</taxon>
        <taxon>Tracheophyta</taxon>
        <taxon>Spermatophyta</taxon>
        <taxon>Magnoliopsida</taxon>
        <taxon>eudicotyledons</taxon>
        <taxon>Gunneridae</taxon>
        <taxon>Pentapetalae</taxon>
        <taxon>rosids</taxon>
        <taxon>malvids</taxon>
        <taxon>Brassicales</taxon>
        <taxon>Brassicaceae</taxon>
        <taxon>Camelineae</taxon>
        <taxon>Arabidopsis</taxon>
    </lineage>
</organism>
<name>A0A654FX55_ARATH</name>
<protein>
    <submittedName>
        <fullName evidence="3">Uncharacterized protein</fullName>
    </submittedName>
</protein>
<evidence type="ECO:0000313" key="2">
    <source>
        <dbReference type="EMBL" id="CAA0397902.1"/>
    </source>
</evidence>
<dbReference type="ExpressionAtlas" id="A0A654FX55">
    <property type="expression patterns" value="baseline"/>
</dbReference>
<dbReference type="Proteomes" id="UP000434276">
    <property type="component" value="Unassembled WGS sequence"/>
</dbReference>
<dbReference type="EMBL" id="CACSHJ010000095">
    <property type="protein sequence ID" value="CAA0397902.1"/>
    <property type="molecule type" value="Genomic_DNA"/>
</dbReference>
<evidence type="ECO:0000313" key="3">
    <source>
        <dbReference type="EMBL" id="VYS65294.1"/>
    </source>
</evidence>
<gene>
    <name evidence="1" type="ordered locus">At4g38401</name>
    <name evidence="3" type="ORF">AN1_LOCUS20701</name>
    <name evidence="2" type="ORF">C24_LOCUS20598</name>
</gene>
<dbReference type="KEGG" id="ath:AT4G38401"/>